<dbReference type="AlphaFoldDB" id="A0AAV5A362"/>
<dbReference type="GO" id="GO:0043248">
    <property type="term" value="P:proteasome assembly"/>
    <property type="evidence" value="ECO:0007669"/>
    <property type="project" value="InterPro"/>
</dbReference>
<dbReference type="EMBL" id="BPWL01000001">
    <property type="protein sequence ID" value="GJJ06325.1"/>
    <property type="molecule type" value="Genomic_DNA"/>
</dbReference>
<dbReference type="Pfam" id="PF16093">
    <property type="entry name" value="PAC4"/>
    <property type="match status" value="1"/>
</dbReference>
<dbReference type="Pfam" id="PF06888">
    <property type="entry name" value="Put_Phosphatase"/>
    <property type="match status" value="1"/>
</dbReference>
<reference evidence="1" key="1">
    <citation type="submission" date="2021-10" db="EMBL/GenBank/DDBJ databases">
        <title>De novo Genome Assembly of Clathrus columnatus (Basidiomycota, Fungi) Using Illumina and Nanopore Sequence Data.</title>
        <authorList>
            <person name="Ogiso-Tanaka E."/>
            <person name="Itagaki H."/>
            <person name="Hosoya T."/>
            <person name="Hosaka K."/>
        </authorList>
    </citation>
    <scope>NUCLEOTIDE SEQUENCE</scope>
    <source>
        <strain evidence="1">MO-923</strain>
    </source>
</reference>
<dbReference type="InterPro" id="IPR016965">
    <property type="entry name" value="Pase_PHOSPHO-typ"/>
</dbReference>
<comment type="caution">
    <text evidence="1">The sequence shown here is derived from an EMBL/GenBank/DDBJ whole genome shotgun (WGS) entry which is preliminary data.</text>
</comment>
<sequence length="284" mass="32016">MPPVITVSSHVAPPVDVYSPSIVFQITSLIDSYMIWVSAVQGLPENPSQVARDGRLSHDWACAMPPAKRHSSGSVTPLFATGDANLALSMAQRLARKFEKQIFLSIDLPSHLFAMGGTASLIILEIEKQAVTLLKELETKRIQNVCLLQNYLLISEPSILQHWKLTQIFDEITTNPAEWDSSGLLKIHPINIEQTEKLQLSLFFAIGEELEAYLNRWPEGFDRIVYIGDGSNDYCPIIRLRSQDMALVRRHRGLERRIAKEGGVQCSIKYWEGAWEIEEIFTAL</sequence>
<organism evidence="1 2">
    <name type="scientific">Clathrus columnatus</name>
    <dbReference type="NCBI Taxonomy" id="1419009"/>
    <lineage>
        <taxon>Eukaryota</taxon>
        <taxon>Fungi</taxon>
        <taxon>Dikarya</taxon>
        <taxon>Basidiomycota</taxon>
        <taxon>Agaricomycotina</taxon>
        <taxon>Agaricomycetes</taxon>
        <taxon>Phallomycetidae</taxon>
        <taxon>Phallales</taxon>
        <taxon>Clathraceae</taxon>
        <taxon>Clathrus</taxon>
    </lineage>
</organism>
<dbReference type="Proteomes" id="UP001050691">
    <property type="component" value="Unassembled WGS sequence"/>
</dbReference>
<gene>
    <name evidence="1" type="ORF">Clacol_000516</name>
</gene>
<accession>A0AAV5A362</accession>
<evidence type="ECO:0000313" key="1">
    <source>
        <dbReference type="EMBL" id="GJJ06325.1"/>
    </source>
</evidence>
<name>A0AAV5A362_9AGAM</name>
<dbReference type="PANTHER" id="PTHR20889">
    <property type="entry name" value="PHOSPHATASE, ORPHAN 1, 2"/>
    <property type="match status" value="1"/>
</dbReference>
<dbReference type="InterPro" id="IPR032157">
    <property type="entry name" value="PAC4"/>
</dbReference>
<proteinExistence type="predicted"/>
<protein>
    <submittedName>
        <fullName evidence="1">Uncharacterized protein</fullName>
    </submittedName>
</protein>
<keyword evidence="2" id="KW-1185">Reference proteome</keyword>
<dbReference type="GO" id="GO:0016791">
    <property type="term" value="F:phosphatase activity"/>
    <property type="evidence" value="ECO:0007669"/>
    <property type="project" value="InterPro"/>
</dbReference>
<evidence type="ECO:0000313" key="2">
    <source>
        <dbReference type="Proteomes" id="UP001050691"/>
    </source>
</evidence>
<dbReference type="PANTHER" id="PTHR20889:SF12">
    <property type="entry name" value="LP01149P"/>
    <property type="match status" value="1"/>
</dbReference>